<evidence type="ECO:0000313" key="2">
    <source>
        <dbReference type="Proteomes" id="UP000265520"/>
    </source>
</evidence>
<keyword evidence="2" id="KW-1185">Reference proteome</keyword>
<protein>
    <submittedName>
        <fullName evidence="1">Uncharacterized protein</fullName>
    </submittedName>
</protein>
<name>A0A392W2W4_9FABA</name>
<organism evidence="1 2">
    <name type="scientific">Trifolium medium</name>
    <dbReference type="NCBI Taxonomy" id="97028"/>
    <lineage>
        <taxon>Eukaryota</taxon>
        <taxon>Viridiplantae</taxon>
        <taxon>Streptophyta</taxon>
        <taxon>Embryophyta</taxon>
        <taxon>Tracheophyta</taxon>
        <taxon>Spermatophyta</taxon>
        <taxon>Magnoliopsida</taxon>
        <taxon>eudicotyledons</taxon>
        <taxon>Gunneridae</taxon>
        <taxon>Pentapetalae</taxon>
        <taxon>rosids</taxon>
        <taxon>fabids</taxon>
        <taxon>Fabales</taxon>
        <taxon>Fabaceae</taxon>
        <taxon>Papilionoideae</taxon>
        <taxon>50 kb inversion clade</taxon>
        <taxon>NPAAA clade</taxon>
        <taxon>Hologalegina</taxon>
        <taxon>IRL clade</taxon>
        <taxon>Trifolieae</taxon>
        <taxon>Trifolium</taxon>
    </lineage>
</organism>
<proteinExistence type="predicted"/>
<reference evidence="1 2" key="1">
    <citation type="journal article" date="2018" name="Front. Plant Sci.">
        <title>Red Clover (Trifolium pratense) and Zigzag Clover (T. medium) - A Picture of Genomic Similarities and Differences.</title>
        <authorList>
            <person name="Dluhosova J."/>
            <person name="Istvanek J."/>
            <person name="Nedelnik J."/>
            <person name="Repkova J."/>
        </authorList>
    </citation>
    <scope>NUCLEOTIDE SEQUENCE [LARGE SCALE GENOMIC DNA]</scope>
    <source>
        <strain evidence="2">cv. 10/8</strain>
        <tissue evidence="1">Leaf</tissue>
    </source>
</reference>
<accession>A0A392W2W4</accession>
<dbReference type="Proteomes" id="UP000265520">
    <property type="component" value="Unassembled WGS sequence"/>
</dbReference>
<dbReference type="AlphaFoldDB" id="A0A392W2W4"/>
<sequence length="23" mass="2707">MNTVSAYAERWDDVPEEMFTDIS</sequence>
<evidence type="ECO:0000313" key="1">
    <source>
        <dbReference type="EMBL" id="MCI94073.1"/>
    </source>
</evidence>
<dbReference type="EMBL" id="LXQA011346439">
    <property type="protein sequence ID" value="MCI94073.1"/>
    <property type="molecule type" value="Genomic_DNA"/>
</dbReference>
<feature type="non-terminal residue" evidence="1">
    <location>
        <position position="23"/>
    </location>
</feature>
<comment type="caution">
    <text evidence="1">The sequence shown here is derived from an EMBL/GenBank/DDBJ whole genome shotgun (WGS) entry which is preliminary data.</text>
</comment>